<dbReference type="RefSeq" id="WP_074794599.1">
    <property type="nucleotide sequence ID" value="NZ_FOVJ01000001.1"/>
</dbReference>
<protein>
    <submittedName>
        <fullName evidence="3">Uncharacterized protein</fullName>
    </submittedName>
</protein>
<dbReference type="OrthoDB" id="5571924at2"/>
<reference evidence="4" key="1">
    <citation type="submission" date="2016-10" db="EMBL/GenBank/DDBJ databases">
        <authorList>
            <person name="Varghese N."/>
        </authorList>
    </citation>
    <scope>NUCLEOTIDE SEQUENCE [LARGE SCALE GENOMIC DNA]</scope>
    <source>
        <strain evidence="4">Nsp8</strain>
    </source>
</reference>
<keyword evidence="2" id="KW-0732">Signal</keyword>
<name>A0A1I4YFP4_9PROT</name>
<dbReference type="AlphaFoldDB" id="A0A1I4YFP4"/>
<gene>
    <name evidence="3" type="ORF">SAMN05216386_0677</name>
</gene>
<feature type="chain" id="PRO_5010275005" evidence="2">
    <location>
        <begin position="22"/>
        <end position="135"/>
    </location>
</feature>
<feature type="signal peptide" evidence="2">
    <location>
        <begin position="1"/>
        <end position="21"/>
    </location>
</feature>
<sequence>MKGIILLAASAALATTFTASAGILKDGSWSASGCGTMPEAPVIDSSSAEAFNQSIGKLNDWQQQIQTYHDCMVKEANADSSAINQAATQEQAKINEAVEKMNKEVTAAKKKAEQRSPSSPSMAPPIGSMPGGAGY</sequence>
<dbReference type="EMBL" id="FOVJ01000001">
    <property type="protein sequence ID" value="SFN36844.1"/>
    <property type="molecule type" value="Genomic_DNA"/>
</dbReference>
<organism evidence="3 4">
    <name type="scientific">Nitrosospira briensis</name>
    <dbReference type="NCBI Taxonomy" id="35799"/>
    <lineage>
        <taxon>Bacteria</taxon>
        <taxon>Pseudomonadati</taxon>
        <taxon>Pseudomonadota</taxon>
        <taxon>Betaproteobacteria</taxon>
        <taxon>Nitrosomonadales</taxon>
        <taxon>Nitrosomonadaceae</taxon>
        <taxon>Nitrosospira</taxon>
    </lineage>
</organism>
<proteinExistence type="predicted"/>
<dbReference type="Proteomes" id="UP000183107">
    <property type="component" value="Unassembled WGS sequence"/>
</dbReference>
<evidence type="ECO:0000313" key="4">
    <source>
        <dbReference type="Proteomes" id="UP000183107"/>
    </source>
</evidence>
<evidence type="ECO:0000256" key="2">
    <source>
        <dbReference type="SAM" id="SignalP"/>
    </source>
</evidence>
<keyword evidence="4" id="KW-1185">Reference proteome</keyword>
<evidence type="ECO:0000313" key="3">
    <source>
        <dbReference type="EMBL" id="SFN36844.1"/>
    </source>
</evidence>
<evidence type="ECO:0000256" key="1">
    <source>
        <dbReference type="SAM" id="MobiDB-lite"/>
    </source>
</evidence>
<feature type="region of interest" description="Disordered" evidence="1">
    <location>
        <begin position="105"/>
        <end position="135"/>
    </location>
</feature>
<feature type="compositionally biased region" description="Basic and acidic residues" evidence="1">
    <location>
        <begin position="105"/>
        <end position="114"/>
    </location>
</feature>
<accession>A0A1I4YFP4</accession>